<reference evidence="1" key="2">
    <citation type="submission" date="2022-01" db="EMBL/GenBank/DDBJ databases">
        <authorList>
            <person name="Yamashiro T."/>
            <person name="Shiraishi A."/>
            <person name="Satake H."/>
            <person name="Nakayama K."/>
        </authorList>
    </citation>
    <scope>NUCLEOTIDE SEQUENCE</scope>
</reference>
<protein>
    <submittedName>
        <fullName evidence="1">Uncharacterized protein</fullName>
    </submittedName>
</protein>
<evidence type="ECO:0000313" key="2">
    <source>
        <dbReference type="Proteomes" id="UP001151760"/>
    </source>
</evidence>
<accession>A0ABQ5F7B4</accession>
<keyword evidence="2" id="KW-1185">Reference proteome</keyword>
<reference evidence="1" key="1">
    <citation type="journal article" date="2022" name="Int. J. Mol. Sci.">
        <title>Draft Genome of Tanacetum Coccineum: Genomic Comparison of Closely Related Tanacetum-Family Plants.</title>
        <authorList>
            <person name="Yamashiro T."/>
            <person name="Shiraishi A."/>
            <person name="Nakayama K."/>
            <person name="Satake H."/>
        </authorList>
    </citation>
    <scope>NUCLEOTIDE SEQUENCE</scope>
</reference>
<proteinExistence type="predicted"/>
<dbReference type="Proteomes" id="UP001151760">
    <property type="component" value="Unassembled WGS sequence"/>
</dbReference>
<organism evidence="1 2">
    <name type="scientific">Tanacetum coccineum</name>
    <dbReference type="NCBI Taxonomy" id="301880"/>
    <lineage>
        <taxon>Eukaryota</taxon>
        <taxon>Viridiplantae</taxon>
        <taxon>Streptophyta</taxon>
        <taxon>Embryophyta</taxon>
        <taxon>Tracheophyta</taxon>
        <taxon>Spermatophyta</taxon>
        <taxon>Magnoliopsida</taxon>
        <taxon>eudicotyledons</taxon>
        <taxon>Gunneridae</taxon>
        <taxon>Pentapetalae</taxon>
        <taxon>asterids</taxon>
        <taxon>campanulids</taxon>
        <taxon>Asterales</taxon>
        <taxon>Asteraceae</taxon>
        <taxon>Asteroideae</taxon>
        <taxon>Anthemideae</taxon>
        <taxon>Anthemidinae</taxon>
        <taxon>Tanacetum</taxon>
    </lineage>
</organism>
<dbReference type="EMBL" id="BQNB010017046">
    <property type="protein sequence ID" value="GJT58758.1"/>
    <property type="molecule type" value="Genomic_DNA"/>
</dbReference>
<name>A0ABQ5F7B4_9ASTR</name>
<evidence type="ECO:0000313" key="1">
    <source>
        <dbReference type="EMBL" id="GJT58758.1"/>
    </source>
</evidence>
<comment type="caution">
    <text evidence="1">The sequence shown here is derived from an EMBL/GenBank/DDBJ whole genome shotgun (WGS) entry which is preliminary data.</text>
</comment>
<gene>
    <name evidence="1" type="ORF">Tco_1002291</name>
</gene>
<sequence>MICKLTMKVVTMEYLVKISKKTRILELKRRNMKITDSDNQYAVSIKENTVYPCLHFTKDHEGNTIQCAETVLFGVLNERYEILASPTQGQRVGKESANKAIGFIQKMVSESLKKGEDVNGRSYQQHNVLATVLTVRDNLSQFVNISSYCIDAAKSFGNLDLEDQSVHLLRAKDEGEKDDVVTIRQERLCTGMHEYRDGSIEEDEATGVRESSGEVT</sequence>